<sequence length="121" mass="13968">MATSNNRPIEVPLISRCKVANGGYREKVQILIGTVEIQGEVDQLKRYELKRKVLRSFNLNGNNLCDAVICAFLAIKPNLSSTSQKIWNNFHPDDLEKDFKWEMAMRDNSRARRFIQKLGRS</sequence>
<reference evidence="1" key="1">
    <citation type="journal article" date="2022" name="Int. J. Mol. Sci.">
        <title>Draft Genome of Tanacetum Coccineum: Genomic Comparison of Closely Related Tanacetum-Family Plants.</title>
        <authorList>
            <person name="Yamashiro T."/>
            <person name="Shiraishi A."/>
            <person name="Nakayama K."/>
            <person name="Satake H."/>
        </authorList>
    </citation>
    <scope>NUCLEOTIDE SEQUENCE</scope>
</reference>
<proteinExistence type="predicted"/>
<comment type="caution">
    <text evidence="1">The sequence shown here is derived from an EMBL/GenBank/DDBJ whole genome shotgun (WGS) entry which is preliminary data.</text>
</comment>
<protein>
    <submittedName>
        <fullName evidence="1">Uncharacterized protein</fullName>
    </submittedName>
</protein>
<dbReference type="Proteomes" id="UP001151760">
    <property type="component" value="Unassembled WGS sequence"/>
</dbReference>
<name>A0ABQ4XIS1_9ASTR</name>
<reference evidence="1" key="2">
    <citation type="submission" date="2022-01" db="EMBL/GenBank/DDBJ databases">
        <authorList>
            <person name="Yamashiro T."/>
            <person name="Shiraishi A."/>
            <person name="Satake H."/>
            <person name="Nakayama K."/>
        </authorList>
    </citation>
    <scope>NUCLEOTIDE SEQUENCE</scope>
</reference>
<dbReference type="EMBL" id="BQNB010009522">
    <property type="protein sequence ID" value="GJS64677.1"/>
    <property type="molecule type" value="Genomic_DNA"/>
</dbReference>
<organism evidence="1 2">
    <name type="scientific">Tanacetum coccineum</name>
    <dbReference type="NCBI Taxonomy" id="301880"/>
    <lineage>
        <taxon>Eukaryota</taxon>
        <taxon>Viridiplantae</taxon>
        <taxon>Streptophyta</taxon>
        <taxon>Embryophyta</taxon>
        <taxon>Tracheophyta</taxon>
        <taxon>Spermatophyta</taxon>
        <taxon>Magnoliopsida</taxon>
        <taxon>eudicotyledons</taxon>
        <taxon>Gunneridae</taxon>
        <taxon>Pentapetalae</taxon>
        <taxon>asterids</taxon>
        <taxon>campanulids</taxon>
        <taxon>Asterales</taxon>
        <taxon>Asteraceae</taxon>
        <taxon>Asteroideae</taxon>
        <taxon>Anthemideae</taxon>
        <taxon>Anthemidinae</taxon>
        <taxon>Tanacetum</taxon>
    </lineage>
</organism>
<gene>
    <name evidence="1" type="ORF">Tco_0679241</name>
</gene>
<evidence type="ECO:0000313" key="2">
    <source>
        <dbReference type="Proteomes" id="UP001151760"/>
    </source>
</evidence>
<keyword evidence="2" id="KW-1185">Reference proteome</keyword>
<evidence type="ECO:0000313" key="1">
    <source>
        <dbReference type="EMBL" id="GJS64677.1"/>
    </source>
</evidence>
<accession>A0ABQ4XIS1</accession>